<gene>
    <name evidence="3" type="ORF">MM415A01834_0011</name>
    <name evidence="2" type="ORF">MM415B00334_0034</name>
</gene>
<accession>A0A6M3JCR6</accession>
<proteinExistence type="predicted"/>
<feature type="compositionally biased region" description="Basic and acidic residues" evidence="1">
    <location>
        <begin position="142"/>
        <end position="161"/>
    </location>
</feature>
<protein>
    <submittedName>
        <fullName evidence="2">Uncharacterized protein</fullName>
    </submittedName>
</protein>
<evidence type="ECO:0000313" key="3">
    <source>
        <dbReference type="EMBL" id="QJA75289.1"/>
    </source>
</evidence>
<organism evidence="2">
    <name type="scientific">viral metagenome</name>
    <dbReference type="NCBI Taxonomy" id="1070528"/>
    <lineage>
        <taxon>unclassified sequences</taxon>
        <taxon>metagenomes</taxon>
        <taxon>organismal metagenomes</taxon>
    </lineage>
</organism>
<reference evidence="2" key="1">
    <citation type="submission" date="2020-03" db="EMBL/GenBank/DDBJ databases">
        <title>The deep terrestrial virosphere.</title>
        <authorList>
            <person name="Holmfeldt K."/>
            <person name="Nilsson E."/>
            <person name="Simone D."/>
            <person name="Lopez-Fernandez M."/>
            <person name="Wu X."/>
            <person name="de Brujin I."/>
            <person name="Lundin D."/>
            <person name="Andersson A."/>
            <person name="Bertilsson S."/>
            <person name="Dopson M."/>
        </authorList>
    </citation>
    <scope>NUCLEOTIDE SEQUENCE</scope>
    <source>
        <strain evidence="3">MM415A01834</strain>
        <strain evidence="2">MM415B00334</strain>
    </source>
</reference>
<sequence>MGRPVKTDKGRPVDTDELDLAIWQSIQEFPAIPIRARVQLLKSRGFQVEKSALQRRIAKFPEKEQVKAIRRGLVSLAGKAQDKFREKIEAGDYQAIRDLLFGVGILQHSSKVQTQELPADEEGLVDELDNYDTARLRRLRDKLRERLGDPGDSRRDSRSESPVDEGLGPGEPTPPDA</sequence>
<evidence type="ECO:0000313" key="2">
    <source>
        <dbReference type="EMBL" id="QJA66781.1"/>
    </source>
</evidence>
<dbReference type="EMBL" id="MT142153">
    <property type="protein sequence ID" value="QJA75289.1"/>
    <property type="molecule type" value="Genomic_DNA"/>
</dbReference>
<dbReference type="AlphaFoldDB" id="A0A6M3JCR6"/>
<feature type="region of interest" description="Disordered" evidence="1">
    <location>
        <begin position="141"/>
        <end position="177"/>
    </location>
</feature>
<dbReference type="EMBL" id="MT141560">
    <property type="protein sequence ID" value="QJA66781.1"/>
    <property type="molecule type" value="Genomic_DNA"/>
</dbReference>
<evidence type="ECO:0000256" key="1">
    <source>
        <dbReference type="SAM" id="MobiDB-lite"/>
    </source>
</evidence>
<name>A0A6M3JCR6_9ZZZZ</name>